<protein>
    <submittedName>
        <fullName evidence="7">Putative alcohol dehydrogenase</fullName>
    </submittedName>
</protein>
<dbReference type="eggNOG" id="COG4993">
    <property type="taxonomic scope" value="Bacteria"/>
</dbReference>
<feature type="chain" id="PRO_5003468042" evidence="5">
    <location>
        <begin position="25"/>
        <end position="567"/>
    </location>
</feature>
<comment type="similarity">
    <text evidence="2">Belongs to the bacterial PQQ dehydrogenase family.</text>
</comment>
<accession>G4R7V1</accession>
<dbReference type="SUPFAM" id="SSF50998">
    <property type="entry name" value="Quinoprotein alcohol dehydrogenase-like"/>
    <property type="match status" value="1"/>
</dbReference>
<feature type="region of interest" description="Disordered" evidence="4">
    <location>
        <begin position="428"/>
        <end position="448"/>
    </location>
</feature>
<evidence type="ECO:0000256" key="5">
    <source>
        <dbReference type="SAM" id="SignalP"/>
    </source>
</evidence>
<feature type="domain" description="Pyrrolo-quinoline quinone repeat" evidence="6">
    <location>
        <begin position="466"/>
        <end position="526"/>
    </location>
</feature>
<evidence type="ECO:0000313" key="8">
    <source>
        <dbReference type="Proteomes" id="UP000008850"/>
    </source>
</evidence>
<dbReference type="InterPro" id="IPR011047">
    <property type="entry name" value="Quinoprotein_ADH-like_sf"/>
</dbReference>
<keyword evidence="8" id="KW-1185">Reference proteome</keyword>
<keyword evidence="5" id="KW-0732">Signal</keyword>
<dbReference type="Pfam" id="PF01011">
    <property type="entry name" value="PQQ"/>
    <property type="match status" value="2"/>
</dbReference>
<organism evidence="7 8">
    <name type="scientific">Pelagibacterium halotolerans (strain DSM 22347 / JCM 15775 / CGMCC 1.7692 / B2)</name>
    <dbReference type="NCBI Taxonomy" id="1082931"/>
    <lineage>
        <taxon>Bacteria</taxon>
        <taxon>Pseudomonadati</taxon>
        <taxon>Pseudomonadota</taxon>
        <taxon>Alphaproteobacteria</taxon>
        <taxon>Hyphomicrobiales</taxon>
        <taxon>Devosiaceae</taxon>
        <taxon>Pelagibacterium</taxon>
    </lineage>
</organism>
<dbReference type="HOGENOM" id="CLU_018478_0_2_5"/>
<dbReference type="PANTHER" id="PTHR32303">
    <property type="entry name" value="QUINOPROTEIN ALCOHOL DEHYDROGENASE (CYTOCHROME C)"/>
    <property type="match status" value="1"/>
</dbReference>
<feature type="signal peptide" evidence="5">
    <location>
        <begin position="1"/>
        <end position="24"/>
    </location>
</feature>
<evidence type="ECO:0000313" key="7">
    <source>
        <dbReference type="EMBL" id="AEQ50246.1"/>
    </source>
</evidence>
<name>G4R7V1_PELHB</name>
<gene>
    <name evidence="7" type="ordered locus">KKY_201</name>
</gene>
<dbReference type="KEGG" id="phl:KKY_201"/>
<sequence length="567" mass="61569">MKTNLLGASLIVLGALAMAAPATAQMADFEPVTDEDILNPDPADWIHWRNTLDGWGYSQLDQINAENVGELAYAWGWAMEPGSQETTPIVHNGIMYLANPGAVVQALDATSGEMLWEYRREMPEGSRPGGLNRGLAIYGNKVYLPTPDAALVAINAETGQVEWEAQVADYENRKSLTAAPLVADGKVFVGFQGCNRFSEEKCAMVAYDAETGEELWRTITVERPGEGEQDTWEDIPFALRGGGDIWTTATYDPEADLIYIGVSQAKPWSRVSRANEGASLYTTSTLALAPDTGEIVWHRQYIPGETNDMDESFEHILIDIDGEPAYVNMGKLGILWRGNRETGEPLPAFDFGMQDQIDLNPDGTFAGYREGKIGEIGVPMTTCPSSTGFRSWRAMAFSPETRAVYVPLAINCDDGIIYTEVEMVEGGGGNGRSGTNRINHPDDPENSGRILAMNVDTGETMWEFPMRTTANSATLTTAGGVVFAGDWARNFYAFDAEDGDVLWDVTLPQAAQGYPISYEVDGRQYVAVPVGVGGATWSTSVPSTLAPEVRRPSGGNMMMVFALPEGA</sequence>
<dbReference type="Gene3D" id="2.140.10.10">
    <property type="entry name" value="Quinoprotein alcohol dehydrogenase-like superfamily"/>
    <property type="match status" value="1"/>
</dbReference>
<evidence type="ECO:0000256" key="4">
    <source>
        <dbReference type="SAM" id="MobiDB-lite"/>
    </source>
</evidence>
<proteinExistence type="inferred from homology"/>
<dbReference type="InterPro" id="IPR002372">
    <property type="entry name" value="PQQ_rpt_dom"/>
</dbReference>
<dbReference type="AlphaFoldDB" id="G4R7V1"/>
<dbReference type="RefSeq" id="WP_014129396.1">
    <property type="nucleotide sequence ID" value="NC_016078.1"/>
</dbReference>
<feature type="domain" description="Pyrrolo-quinoline quinone repeat" evidence="6">
    <location>
        <begin position="45"/>
        <end position="346"/>
    </location>
</feature>
<dbReference type="InterPro" id="IPR018391">
    <property type="entry name" value="PQQ_b-propeller_rpt"/>
</dbReference>
<comment type="cofactor">
    <cofactor evidence="1">
        <name>pyrroloquinoline quinone</name>
        <dbReference type="ChEBI" id="CHEBI:58442"/>
    </cofactor>
</comment>
<keyword evidence="3" id="KW-0560">Oxidoreductase</keyword>
<dbReference type="GO" id="GO:0016491">
    <property type="term" value="F:oxidoreductase activity"/>
    <property type="evidence" value="ECO:0007669"/>
    <property type="project" value="UniProtKB-KW"/>
</dbReference>
<evidence type="ECO:0000256" key="3">
    <source>
        <dbReference type="ARBA" id="ARBA00023002"/>
    </source>
</evidence>
<evidence type="ECO:0000256" key="2">
    <source>
        <dbReference type="ARBA" id="ARBA00008156"/>
    </source>
</evidence>
<reference evidence="7 8" key="1">
    <citation type="journal article" date="2012" name="J. Bacteriol.">
        <title>Complete genome sequence of Pelagibacterium halotolerans B2T.</title>
        <authorList>
            <person name="Huo Y.Y."/>
            <person name="Cheng H."/>
            <person name="Han X.F."/>
            <person name="Jiang X.W."/>
            <person name="Sun C."/>
            <person name="Zhang X.Q."/>
            <person name="Zhu X.F."/>
            <person name="Liu Y.F."/>
            <person name="Li P.F."/>
            <person name="Ni P.X."/>
            <person name="Wu M."/>
        </authorList>
    </citation>
    <scope>NUCLEOTIDE SEQUENCE [LARGE SCALE GENOMIC DNA]</scope>
    <source>
        <strain evidence="8">DSM 22347 / JCM 15775 / CGMCC 1.7692 / B2</strain>
    </source>
</reference>
<dbReference type="SMART" id="SM00564">
    <property type="entry name" value="PQQ"/>
    <property type="match status" value="5"/>
</dbReference>
<evidence type="ECO:0000256" key="1">
    <source>
        <dbReference type="ARBA" id="ARBA00001931"/>
    </source>
</evidence>
<evidence type="ECO:0000259" key="6">
    <source>
        <dbReference type="Pfam" id="PF01011"/>
    </source>
</evidence>
<dbReference type="EMBL" id="CP003075">
    <property type="protein sequence ID" value="AEQ50246.1"/>
    <property type="molecule type" value="Genomic_DNA"/>
</dbReference>
<dbReference type="Proteomes" id="UP000008850">
    <property type="component" value="Chromosome"/>
</dbReference>
<dbReference type="STRING" id="1082931.KKY_201"/>